<keyword evidence="12" id="KW-0539">Nucleus</keyword>
<evidence type="ECO:0000256" key="11">
    <source>
        <dbReference type="ARBA" id="ARBA00023136"/>
    </source>
</evidence>
<organism evidence="15 16">
    <name type="scientific">Stephania japonica</name>
    <dbReference type="NCBI Taxonomy" id="461633"/>
    <lineage>
        <taxon>Eukaryota</taxon>
        <taxon>Viridiplantae</taxon>
        <taxon>Streptophyta</taxon>
        <taxon>Embryophyta</taxon>
        <taxon>Tracheophyta</taxon>
        <taxon>Spermatophyta</taxon>
        <taxon>Magnoliopsida</taxon>
        <taxon>Ranunculales</taxon>
        <taxon>Menispermaceae</taxon>
        <taxon>Menispermoideae</taxon>
        <taxon>Cissampelideae</taxon>
        <taxon>Stephania</taxon>
    </lineage>
</organism>
<evidence type="ECO:0000256" key="5">
    <source>
        <dbReference type="ARBA" id="ARBA00022692"/>
    </source>
</evidence>
<evidence type="ECO:0000256" key="7">
    <source>
        <dbReference type="ARBA" id="ARBA00022927"/>
    </source>
</evidence>
<evidence type="ECO:0000313" key="16">
    <source>
        <dbReference type="Proteomes" id="UP001417504"/>
    </source>
</evidence>
<feature type="transmembrane region" description="Helical" evidence="14">
    <location>
        <begin position="87"/>
        <end position="105"/>
    </location>
</feature>
<evidence type="ECO:0000256" key="3">
    <source>
        <dbReference type="ARBA" id="ARBA00005760"/>
    </source>
</evidence>
<dbReference type="GO" id="GO:0031965">
    <property type="term" value="C:nuclear membrane"/>
    <property type="evidence" value="ECO:0007669"/>
    <property type="project" value="UniProtKB-SubCell"/>
</dbReference>
<dbReference type="Proteomes" id="UP001417504">
    <property type="component" value="Unassembled WGS sequence"/>
</dbReference>
<keyword evidence="10" id="KW-0906">Nuclear pore complex</keyword>
<sequence>MYTHPHHTHSPKKYTPSRTPPFTHTLTHTLPQSHTITTPCTTVFTPKEGWTAVTLPVGHDWGRNLIWKSLTQATICLRLQSLVSAAWLHPFSAFISMTALFRALAEANLPRATATFGELLQNFNRQGLNARDLVILSGGLEFELGWARIGCGIAGAVGAAALCWSGGGVVRVVVLGVKGFVVGLVFGGRYVWSGRWVLRFPIVQRPPFFSFKMALPSAFGRALRLSTDAFICSVLLTYLLPDQLKTWETNRQLFLEHIIFFIGSSVLTLCWELNHHLHQVLHTKRSVFAPPKGSAAAETNPSEPLLAALEESPPKSLLQYLAYLDLCMVCESNVDTWRRAAFFEETGETYKRVISVCLKPLEKLASELAEGLEGSSIDKTDQLSLQLHSKTDRLNAKLQEAFVDMQLYVWCTRILAALTARSHTDDRFGVAQLSGSNAAVLSTLLSCLLAVEASMGKKTNVQAPNLMGPANIKWATLSTGRRDDSASIMGKKKGGPLHAKAYAMVDVLKTSIYIIVSEFHDEMMGSTKAGILEKHWIISGKPLYGARELLVQKLGLFLDFRAS</sequence>
<comment type="similarity">
    <text evidence="3">Belongs to the NDC1 family.</text>
</comment>
<keyword evidence="11 14" id="KW-0472">Membrane</keyword>
<comment type="subcellular location">
    <subcellularLocation>
        <location evidence="1">Nucleus membrane</location>
        <topology evidence="1">Multi-pass membrane protein</topology>
    </subcellularLocation>
    <subcellularLocation>
        <location evidence="2">Nucleus</location>
        <location evidence="2">Nuclear pore complex</location>
    </subcellularLocation>
</comment>
<dbReference type="GO" id="GO:0051028">
    <property type="term" value="P:mRNA transport"/>
    <property type="evidence" value="ECO:0007669"/>
    <property type="project" value="UniProtKB-KW"/>
</dbReference>
<feature type="transmembrane region" description="Helical" evidence="14">
    <location>
        <begin position="222"/>
        <end position="241"/>
    </location>
</feature>
<evidence type="ECO:0000256" key="9">
    <source>
        <dbReference type="ARBA" id="ARBA00023010"/>
    </source>
</evidence>
<comment type="caution">
    <text evidence="15">The sequence shown here is derived from an EMBL/GenBank/DDBJ whole genome shotgun (WGS) entry which is preliminary data.</text>
</comment>
<keyword evidence="5 14" id="KW-0812">Transmembrane</keyword>
<name>A0AAP0NRM6_9MAGN</name>
<feature type="transmembrane region" description="Helical" evidence="14">
    <location>
        <begin position="253"/>
        <end position="274"/>
    </location>
</feature>
<keyword evidence="4" id="KW-0813">Transport</keyword>
<proteinExistence type="inferred from homology"/>
<keyword evidence="8 14" id="KW-1133">Transmembrane helix</keyword>
<dbReference type="GO" id="GO:0004601">
    <property type="term" value="F:peroxidase activity"/>
    <property type="evidence" value="ECO:0007669"/>
    <property type="project" value="InterPro"/>
</dbReference>
<keyword evidence="6" id="KW-0509">mRNA transport</keyword>
<dbReference type="Pfam" id="PF09531">
    <property type="entry name" value="Ndc1_Nup"/>
    <property type="match status" value="2"/>
</dbReference>
<feature type="transmembrane region" description="Helical" evidence="14">
    <location>
        <begin position="172"/>
        <end position="192"/>
    </location>
</feature>
<protein>
    <submittedName>
        <fullName evidence="15">Uncharacterized protein</fullName>
    </submittedName>
</protein>
<evidence type="ECO:0000256" key="1">
    <source>
        <dbReference type="ARBA" id="ARBA00004232"/>
    </source>
</evidence>
<evidence type="ECO:0000256" key="12">
    <source>
        <dbReference type="ARBA" id="ARBA00023242"/>
    </source>
</evidence>
<dbReference type="PANTHER" id="PTHR13269">
    <property type="entry name" value="NUCLEOPORIN NDC1"/>
    <property type="match status" value="1"/>
</dbReference>
<feature type="transmembrane region" description="Helical" evidence="14">
    <location>
        <begin position="146"/>
        <end position="165"/>
    </location>
</feature>
<evidence type="ECO:0000256" key="8">
    <source>
        <dbReference type="ARBA" id="ARBA00022989"/>
    </source>
</evidence>
<dbReference type="GO" id="GO:0020037">
    <property type="term" value="F:heme binding"/>
    <property type="evidence" value="ECO:0007669"/>
    <property type="project" value="InterPro"/>
</dbReference>
<dbReference type="GO" id="GO:0006979">
    <property type="term" value="P:response to oxidative stress"/>
    <property type="evidence" value="ECO:0007669"/>
    <property type="project" value="InterPro"/>
</dbReference>
<evidence type="ECO:0000256" key="10">
    <source>
        <dbReference type="ARBA" id="ARBA00023132"/>
    </source>
</evidence>
<evidence type="ECO:0000256" key="14">
    <source>
        <dbReference type="SAM" id="Phobius"/>
    </source>
</evidence>
<gene>
    <name evidence="15" type="ORF">Sjap_014621</name>
</gene>
<dbReference type="PANTHER" id="PTHR13269:SF6">
    <property type="entry name" value="NUCLEOPORIN NDC1"/>
    <property type="match status" value="1"/>
</dbReference>
<dbReference type="GO" id="GO:0015031">
    <property type="term" value="P:protein transport"/>
    <property type="evidence" value="ECO:0007669"/>
    <property type="project" value="UniProtKB-KW"/>
</dbReference>
<dbReference type="SUPFAM" id="SSF48113">
    <property type="entry name" value="Heme-dependent peroxidases"/>
    <property type="match status" value="1"/>
</dbReference>
<evidence type="ECO:0000256" key="6">
    <source>
        <dbReference type="ARBA" id="ARBA00022816"/>
    </source>
</evidence>
<dbReference type="InterPro" id="IPR010255">
    <property type="entry name" value="Haem_peroxidase_sf"/>
</dbReference>
<feature type="compositionally biased region" description="Basic residues" evidence="13">
    <location>
        <begin position="1"/>
        <end position="12"/>
    </location>
</feature>
<reference evidence="15 16" key="1">
    <citation type="submission" date="2024-01" db="EMBL/GenBank/DDBJ databases">
        <title>Genome assemblies of Stephania.</title>
        <authorList>
            <person name="Yang L."/>
        </authorList>
    </citation>
    <scope>NUCLEOTIDE SEQUENCE [LARGE SCALE GENOMIC DNA]</scope>
    <source>
        <strain evidence="15">QJT</strain>
        <tissue evidence="15">Leaf</tissue>
    </source>
</reference>
<dbReference type="GO" id="GO:0006999">
    <property type="term" value="P:nuclear pore organization"/>
    <property type="evidence" value="ECO:0007669"/>
    <property type="project" value="TreeGrafter"/>
</dbReference>
<dbReference type="AlphaFoldDB" id="A0AAP0NRM6"/>
<dbReference type="InterPro" id="IPR019049">
    <property type="entry name" value="Nucleoporin_prot_Ndc1/Nup"/>
</dbReference>
<accession>A0AAP0NRM6</accession>
<keyword evidence="9" id="KW-0811">Translocation</keyword>
<evidence type="ECO:0000313" key="15">
    <source>
        <dbReference type="EMBL" id="KAK9115674.1"/>
    </source>
</evidence>
<evidence type="ECO:0000256" key="13">
    <source>
        <dbReference type="SAM" id="MobiDB-lite"/>
    </source>
</evidence>
<dbReference type="EMBL" id="JBBNAE010000006">
    <property type="protein sequence ID" value="KAK9115674.1"/>
    <property type="molecule type" value="Genomic_DNA"/>
</dbReference>
<dbReference type="GO" id="GO:0030674">
    <property type="term" value="F:protein-macromolecule adaptor activity"/>
    <property type="evidence" value="ECO:0007669"/>
    <property type="project" value="TreeGrafter"/>
</dbReference>
<keyword evidence="7" id="KW-0653">Protein transport</keyword>
<feature type="region of interest" description="Disordered" evidence="13">
    <location>
        <begin position="1"/>
        <end position="28"/>
    </location>
</feature>
<evidence type="ECO:0000256" key="4">
    <source>
        <dbReference type="ARBA" id="ARBA00022448"/>
    </source>
</evidence>
<keyword evidence="16" id="KW-1185">Reference proteome</keyword>
<evidence type="ECO:0000256" key="2">
    <source>
        <dbReference type="ARBA" id="ARBA00004567"/>
    </source>
</evidence>
<dbReference type="GO" id="GO:0070762">
    <property type="term" value="C:nuclear pore transmembrane ring"/>
    <property type="evidence" value="ECO:0007669"/>
    <property type="project" value="TreeGrafter"/>
</dbReference>